<dbReference type="WBParaSite" id="jg18480">
    <property type="protein sequence ID" value="jg18480"/>
    <property type="gene ID" value="jg18480"/>
</dbReference>
<evidence type="ECO:0000313" key="2">
    <source>
        <dbReference type="WBParaSite" id="jg18480"/>
    </source>
</evidence>
<organism evidence="1 2">
    <name type="scientific">Ditylenchus dipsaci</name>
    <dbReference type="NCBI Taxonomy" id="166011"/>
    <lineage>
        <taxon>Eukaryota</taxon>
        <taxon>Metazoa</taxon>
        <taxon>Ecdysozoa</taxon>
        <taxon>Nematoda</taxon>
        <taxon>Chromadorea</taxon>
        <taxon>Rhabditida</taxon>
        <taxon>Tylenchina</taxon>
        <taxon>Tylenchomorpha</taxon>
        <taxon>Sphaerularioidea</taxon>
        <taxon>Anguinidae</taxon>
        <taxon>Anguininae</taxon>
        <taxon>Ditylenchus</taxon>
    </lineage>
</organism>
<accession>A0A915DCK2</accession>
<sequence>MSFRGQEAILSKEWQTWVSSMQLGQNNQQQQHATPASFLNQHSYTPASQHRLSTCLTPMAHSTLIFPPMQLIDQPQIWLNSPIPWNKRKNWSGTAYYELQKQIEDNKRRKYLENRGMGTGGKGRIRDGDLRARPQQETLGLAMPVTGGFSYYRAGLRDHIDRYLGEAELVLPDDQFEYSFQAEIWAEIVTA</sequence>
<proteinExistence type="predicted"/>
<reference evidence="2" key="1">
    <citation type="submission" date="2022-11" db="UniProtKB">
        <authorList>
            <consortium name="WormBaseParasite"/>
        </authorList>
    </citation>
    <scope>IDENTIFICATION</scope>
</reference>
<keyword evidence="1" id="KW-1185">Reference proteome</keyword>
<name>A0A915DCK2_9BILA</name>
<evidence type="ECO:0000313" key="1">
    <source>
        <dbReference type="Proteomes" id="UP000887574"/>
    </source>
</evidence>
<dbReference type="Proteomes" id="UP000887574">
    <property type="component" value="Unplaced"/>
</dbReference>
<protein>
    <submittedName>
        <fullName evidence="2">Uncharacterized protein</fullName>
    </submittedName>
</protein>
<dbReference type="AlphaFoldDB" id="A0A915DCK2"/>